<feature type="active site" evidence="3">
    <location>
        <position position="75"/>
    </location>
</feature>
<feature type="domain" description="Peptidase A1" evidence="7">
    <location>
        <begin position="57"/>
        <end position="401"/>
    </location>
</feature>
<organism evidence="8 9">
    <name type="scientific">Didymosphaeria variabile</name>
    <dbReference type="NCBI Taxonomy" id="1932322"/>
    <lineage>
        <taxon>Eukaryota</taxon>
        <taxon>Fungi</taxon>
        <taxon>Dikarya</taxon>
        <taxon>Ascomycota</taxon>
        <taxon>Pezizomycotina</taxon>
        <taxon>Dothideomycetes</taxon>
        <taxon>Pleosporomycetidae</taxon>
        <taxon>Pleosporales</taxon>
        <taxon>Massarineae</taxon>
        <taxon>Didymosphaeriaceae</taxon>
        <taxon>Didymosphaeria</taxon>
    </lineage>
</organism>
<evidence type="ECO:0000256" key="4">
    <source>
        <dbReference type="PIRSR" id="PIRSR601461-2"/>
    </source>
</evidence>
<evidence type="ECO:0000256" key="5">
    <source>
        <dbReference type="RuleBase" id="RU000454"/>
    </source>
</evidence>
<dbReference type="GeneID" id="80915267"/>
<dbReference type="AlphaFoldDB" id="A0A9W9C609"/>
<dbReference type="PROSITE" id="PS51767">
    <property type="entry name" value="PEPTIDASE_A1"/>
    <property type="match status" value="1"/>
</dbReference>
<dbReference type="GO" id="GO:0006508">
    <property type="term" value="P:proteolysis"/>
    <property type="evidence" value="ECO:0007669"/>
    <property type="project" value="UniProtKB-KW"/>
</dbReference>
<dbReference type="SUPFAM" id="SSF50630">
    <property type="entry name" value="Acid proteases"/>
    <property type="match status" value="1"/>
</dbReference>
<feature type="signal peptide" evidence="6">
    <location>
        <begin position="1"/>
        <end position="18"/>
    </location>
</feature>
<dbReference type="InterPro" id="IPR001461">
    <property type="entry name" value="Aspartic_peptidase_A1"/>
</dbReference>
<keyword evidence="2 5" id="KW-0064">Aspartyl protease</keyword>
<feature type="active site" evidence="3">
    <location>
        <position position="276"/>
    </location>
</feature>
<dbReference type="GO" id="GO:0004190">
    <property type="term" value="F:aspartic-type endopeptidase activity"/>
    <property type="evidence" value="ECO:0007669"/>
    <property type="project" value="UniProtKB-KW"/>
</dbReference>
<dbReference type="Pfam" id="PF00026">
    <property type="entry name" value="Asp"/>
    <property type="match status" value="1"/>
</dbReference>
<dbReference type="PRINTS" id="PR00792">
    <property type="entry name" value="PEPSIN"/>
</dbReference>
<comment type="caution">
    <text evidence="8">The sequence shown here is derived from an EMBL/GenBank/DDBJ whole genome shotgun (WGS) entry which is preliminary data.</text>
</comment>
<dbReference type="PROSITE" id="PS00141">
    <property type="entry name" value="ASP_PROTEASE"/>
    <property type="match status" value="1"/>
</dbReference>
<evidence type="ECO:0000256" key="2">
    <source>
        <dbReference type="ARBA" id="ARBA00022750"/>
    </source>
</evidence>
<feature type="chain" id="PRO_5040785228" description="Peptidase A1 domain-containing protein" evidence="6">
    <location>
        <begin position="19"/>
        <end position="406"/>
    </location>
</feature>
<keyword evidence="9" id="KW-1185">Reference proteome</keyword>
<evidence type="ECO:0000313" key="8">
    <source>
        <dbReference type="EMBL" id="KAJ4345604.1"/>
    </source>
</evidence>
<dbReference type="OrthoDB" id="771136at2759"/>
<evidence type="ECO:0000256" key="1">
    <source>
        <dbReference type="ARBA" id="ARBA00007447"/>
    </source>
</evidence>
<keyword evidence="5" id="KW-0645">Protease</keyword>
<accession>A0A9W9C609</accession>
<evidence type="ECO:0000256" key="6">
    <source>
        <dbReference type="SAM" id="SignalP"/>
    </source>
</evidence>
<dbReference type="InterPro" id="IPR021109">
    <property type="entry name" value="Peptidase_aspartic_dom_sf"/>
</dbReference>
<dbReference type="PANTHER" id="PTHR47966">
    <property type="entry name" value="BETA-SITE APP-CLEAVING ENZYME, ISOFORM A-RELATED"/>
    <property type="match status" value="1"/>
</dbReference>
<dbReference type="InterPro" id="IPR033121">
    <property type="entry name" value="PEPTIDASE_A1"/>
</dbReference>
<keyword evidence="5" id="KW-0378">Hydrolase</keyword>
<evidence type="ECO:0000256" key="3">
    <source>
        <dbReference type="PIRSR" id="PIRSR601461-1"/>
    </source>
</evidence>
<sequence>MPLLIHSLILAQFALGQAAGLSIQDEVGDHAELSHKAGKHGRTIEVPVYNRLDKQHLEIELTVGTPPQKFSIMPDTGSPFAWVPSASSPACTPNCPLPVWNPNASSTALDIHVIFNASYGLTPDNIMLGEFYNDTIGVGGVALPQHPVALVNVIDTIYDAQTWGIVGLGSQLQNRDVNGPVILWENLYRLGYISKRLFSVWLNSQDAKEGTILFGGIDESKAQGELKSTPLTSIIPTPAGDDFTAWSVSLTSLFRRDGQNGGDEPLINTSYNAILDTGSPNMYVPQDLYDTLAAPLNVTLRTYRNTSYVPCSLRSSPDSLHFGFAGKDGAEGPHVCVPYSEIIYPFGMPANLGEVHSEDGTELCYLGVLSNNGSGIFLLGNSFIRSAYVVYDADDLELQIAQSRWE</sequence>
<gene>
    <name evidence="8" type="ORF">N0V89_011737</name>
</gene>
<dbReference type="RefSeq" id="XP_056065768.1">
    <property type="nucleotide sequence ID" value="XM_056220465.1"/>
</dbReference>
<dbReference type="Proteomes" id="UP001140513">
    <property type="component" value="Unassembled WGS sequence"/>
</dbReference>
<dbReference type="EMBL" id="JAPEUX010000009">
    <property type="protein sequence ID" value="KAJ4345604.1"/>
    <property type="molecule type" value="Genomic_DNA"/>
</dbReference>
<dbReference type="PANTHER" id="PTHR47966:SF51">
    <property type="entry name" value="BETA-SITE APP-CLEAVING ENZYME, ISOFORM A-RELATED"/>
    <property type="match status" value="1"/>
</dbReference>
<evidence type="ECO:0000313" key="9">
    <source>
        <dbReference type="Proteomes" id="UP001140513"/>
    </source>
</evidence>
<dbReference type="Gene3D" id="2.40.70.10">
    <property type="entry name" value="Acid Proteases"/>
    <property type="match status" value="2"/>
</dbReference>
<name>A0A9W9C609_9PLEO</name>
<dbReference type="GO" id="GO:0000324">
    <property type="term" value="C:fungal-type vacuole"/>
    <property type="evidence" value="ECO:0007669"/>
    <property type="project" value="TreeGrafter"/>
</dbReference>
<feature type="disulfide bond" evidence="4">
    <location>
        <begin position="311"/>
        <end position="364"/>
    </location>
</feature>
<reference evidence="8" key="1">
    <citation type="submission" date="2022-10" db="EMBL/GenBank/DDBJ databases">
        <title>Tapping the CABI collections for fungal endophytes: first genome assemblies for Collariella, Neodidymelliopsis, Ascochyta clinopodiicola, Didymella pomorum, Didymosphaeria variabile, Neocosmospora piperis and Neocucurbitaria cava.</title>
        <authorList>
            <person name="Hill R."/>
        </authorList>
    </citation>
    <scope>NUCLEOTIDE SEQUENCE</scope>
    <source>
        <strain evidence="8">IMI 356815</strain>
    </source>
</reference>
<protein>
    <recommendedName>
        <fullName evidence="7">Peptidase A1 domain-containing protein</fullName>
    </recommendedName>
</protein>
<keyword evidence="4" id="KW-1015">Disulfide bond</keyword>
<evidence type="ECO:0000259" key="7">
    <source>
        <dbReference type="PROSITE" id="PS51767"/>
    </source>
</evidence>
<comment type="similarity">
    <text evidence="1 5">Belongs to the peptidase A1 family.</text>
</comment>
<proteinExistence type="inferred from homology"/>
<keyword evidence="6" id="KW-0732">Signal</keyword>
<dbReference type="InterPro" id="IPR001969">
    <property type="entry name" value="Aspartic_peptidase_AS"/>
</dbReference>